<dbReference type="AlphaFoldDB" id="A0AAD4M1I1"/>
<name>A0AAD4M1I1_9AGAM</name>
<feature type="compositionally biased region" description="Basic and acidic residues" evidence="1">
    <location>
        <begin position="98"/>
        <end position="107"/>
    </location>
</feature>
<accession>A0AAD4M1I1</accession>
<evidence type="ECO:0000313" key="4">
    <source>
        <dbReference type="Proteomes" id="UP001203297"/>
    </source>
</evidence>
<feature type="compositionally biased region" description="Acidic residues" evidence="1">
    <location>
        <begin position="80"/>
        <end position="97"/>
    </location>
</feature>
<evidence type="ECO:0000256" key="1">
    <source>
        <dbReference type="SAM" id="MobiDB-lite"/>
    </source>
</evidence>
<keyword evidence="2" id="KW-1133">Transmembrane helix</keyword>
<feature type="region of interest" description="Disordered" evidence="1">
    <location>
        <begin position="59"/>
        <end position="141"/>
    </location>
</feature>
<sequence>MAPSLPPGEARPAPKPQPIGSFPFLLLFTTATVCVLFIIWRRSDTLRTVVAHQLKDWTRQEGAVRLSEDDGPPAHSFIRDDDDDDDDDVQENDDEGGSSDRRPENTRRVSSTELQTVGVPRLGVSGLPVVVPTPTPKNRSE</sequence>
<keyword evidence="2" id="KW-0812">Transmembrane</keyword>
<proteinExistence type="predicted"/>
<organism evidence="3 4">
    <name type="scientific">Multifurca ochricompacta</name>
    <dbReference type="NCBI Taxonomy" id="376703"/>
    <lineage>
        <taxon>Eukaryota</taxon>
        <taxon>Fungi</taxon>
        <taxon>Dikarya</taxon>
        <taxon>Basidiomycota</taxon>
        <taxon>Agaricomycotina</taxon>
        <taxon>Agaricomycetes</taxon>
        <taxon>Russulales</taxon>
        <taxon>Russulaceae</taxon>
        <taxon>Multifurca</taxon>
    </lineage>
</organism>
<comment type="caution">
    <text evidence="3">The sequence shown here is derived from an EMBL/GenBank/DDBJ whole genome shotgun (WGS) entry which is preliminary data.</text>
</comment>
<feature type="transmembrane region" description="Helical" evidence="2">
    <location>
        <begin position="20"/>
        <end position="40"/>
    </location>
</feature>
<keyword evidence="2" id="KW-0472">Membrane</keyword>
<protein>
    <submittedName>
        <fullName evidence="3">Uncharacterized protein</fullName>
    </submittedName>
</protein>
<dbReference type="EMBL" id="WTXG01000042">
    <property type="protein sequence ID" value="KAI0296972.1"/>
    <property type="molecule type" value="Genomic_DNA"/>
</dbReference>
<reference evidence="3" key="1">
    <citation type="journal article" date="2022" name="New Phytol.">
        <title>Evolutionary transition to the ectomycorrhizal habit in the genomes of a hyperdiverse lineage of mushroom-forming fungi.</title>
        <authorList>
            <person name="Looney B."/>
            <person name="Miyauchi S."/>
            <person name="Morin E."/>
            <person name="Drula E."/>
            <person name="Courty P.E."/>
            <person name="Kohler A."/>
            <person name="Kuo A."/>
            <person name="LaButti K."/>
            <person name="Pangilinan J."/>
            <person name="Lipzen A."/>
            <person name="Riley R."/>
            <person name="Andreopoulos W."/>
            <person name="He G."/>
            <person name="Johnson J."/>
            <person name="Nolan M."/>
            <person name="Tritt A."/>
            <person name="Barry K.W."/>
            <person name="Grigoriev I.V."/>
            <person name="Nagy L.G."/>
            <person name="Hibbett D."/>
            <person name="Henrissat B."/>
            <person name="Matheny P.B."/>
            <person name="Labbe J."/>
            <person name="Martin F.M."/>
        </authorList>
    </citation>
    <scope>NUCLEOTIDE SEQUENCE</scope>
    <source>
        <strain evidence="3">BPL690</strain>
    </source>
</reference>
<evidence type="ECO:0000313" key="3">
    <source>
        <dbReference type="EMBL" id="KAI0296972.1"/>
    </source>
</evidence>
<keyword evidence="4" id="KW-1185">Reference proteome</keyword>
<evidence type="ECO:0000256" key="2">
    <source>
        <dbReference type="SAM" id="Phobius"/>
    </source>
</evidence>
<gene>
    <name evidence="3" type="ORF">B0F90DRAFT_997028</name>
</gene>
<dbReference type="Proteomes" id="UP001203297">
    <property type="component" value="Unassembled WGS sequence"/>
</dbReference>